<dbReference type="InterPro" id="IPR050498">
    <property type="entry name" value="Ycf3"/>
</dbReference>
<gene>
    <name evidence="4" type="ORF">M427DRAFT_371565</name>
</gene>
<dbReference type="PANTHER" id="PTHR44858:SF1">
    <property type="entry name" value="UDP-N-ACETYLGLUCOSAMINE--PEPTIDE N-ACETYLGLUCOSAMINYLTRANSFERASE SPINDLY-RELATED"/>
    <property type="match status" value="1"/>
</dbReference>
<dbReference type="PROSITE" id="PS50293">
    <property type="entry name" value="TPR_REGION"/>
    <property type="match status" value="1"/>
</dbReference>
<feature type="repeat" description="TPR" evidence="3">
    <location>
        <begin position="766"/>
        <end position="799"/>
    </location>
</feature>
<dbReference type="Proteomes" id="UP000070544">
    <property type="component" value="Unassembled WGS sequence"/>
</dbReference>
<keyword evidence="1" id="KW-0677">Repeat</keyword>
<evidence type="ECO:0000313" key="5">
    <source>
        <dbReference type="Proteomes" id="UP000070544"/>
    </source>
</evidence>
<dbReference type="AlphaFoldDB" id="A0A139A9I2"/>
<feature type="repeat" description="TPR" evidence="3">
    <location>
        <begin position="625"/>
        <end position="658"/>
    </location>
</feature>
<sequence length="882" mass="100099">MERTKTHLGAAWAKARLAGHIGDRKKALQGWSAVVRMRPETVDGYLERAKVLEADGDVVRAHEDWLMVYTLDPGNVAAVEHLAMWNFEREMWQDAAVMLGRVAKLKPGDSEVWARRSWAYSMVERWEDAVEDITTAIKLAPNTASHWFHRGCLLRRTDPRRACDDLSISILLDDGAENAMAWFYRGWCYAARGAEWVEVALRDFEEVIRLVPERPAAYINLAILHSHPSLQNHERALGYLDRAITLDPTDTRSYVLRAETYYAMHESELDEERGKRKDRKDGVKAKMGRKAGDVGTILVERAVRDYTRAIHLDPKNYMLYLYRGRVLLTRISSQRLATNDFETAFHLNAGFESQTPMQRGLILAFQRKWWELVQDFDLRDAARPTKDVDLLLLLSRAKQKLGDYQGSLTLLERAVQLRNEISIELERGRCLMKVNRINDADVALSKCLVKGPLLARAHFDRYTCRMAGGRKAEAFRDLAIALQLEPSFFDALLARAKLYLEQGVFWKGIEDCDEAVKVEPRSGSAYFLRGVLKFMSKQWQAAAFDFTKVIHLSPESPTMAILNRAVCYTRMKDTKKAIEDFSAALLNRDDAIAYRQRGLLYWKIGDAANAVLDLTAARDNFPEDGEMRGLLGLCFQRQGRLEEALQEFSAAVQLETLRPKAVLFCSRGNAFRARNTPGDREQAKRDYARALHVRPLDPLTYVCLGQLFQQEGSVDKARRMFTIAIGLDPNCSAAFEGRAAISFESKNYHAAFLDVGKALEVNPHSADLHNTNGILCQALGDLSSALKEFKVAIKKDPSYHLGYFNVGIVYLKQRFFDKALENFDKAVVLKPDDVKLYGNRGLTKLFLGDKEGANDDFRRVLQSIPTHNLSKAGIKMISRLEN</sequence>
<evidence type="ECO:0000256" key="2">
    <source>
        <dbReference type="ARBA" id="ARBA00022803"/>
    </source>
</evidence>
<dbReference type="OrthoDB" id="1926212at2759"/>
<dbReference type="PANTHER" id="PTHR44858">
    <property type="entry name" value="TETRATRICOPEPTIDE REPEAT PROTEIN 6"/>
    <property type="match status" value="1"/>
</dbReference>
<dbReference type="PROSITE" id="PS50005">
    <property type="entry name" value="TPR"/>
    <property type="match status" value="5"/>
</dbReference>
<dbReference type="InterPro" id="IPR019734">
    <property type="entry name" value="TPR_rpt"/>
</dbReference>
<keyword evidence="5" id="KW-1185">Reference proteome</keyword>
<feature type="repeat" description="TPR" evidence="3">
    <location>
        <begin position="110"/>
        <end position="143"/>
    </location>
</feature>
<organism evidence="4 5">
    <name type="scientific">Gonapodya prolifera (strain JEL478)</name>
    <name type="common">Monoblepharis prolifera</name>
    <dbReference type="NCBI Taxonomy" id="1344416"/>
    <lineage>
        <taxon>Eukaryota</taxon>
        <taxon>Fungi</taxon>
        <taxon>Fungi incertae sedis</taxon>
        <taxon>Chytridiomycota</taxon>
        <taxon>Chytridiomycota incertae sedis</taxon>
        <taxon>Monoblepharidomycetes</taxon>
        <taxon>Monoblepharidales</taxon>
        <taxon>Gonapodyaceae</taxon>
        <taxon>Gonapodya</taxon>
    </lineage>
</organism>
<evidence type="ECO:0000313" key="4">
    <source>
        <dbReference type="EMBL" id="KXS13426.1"/>
    </source>
</evidence>
<protein>
    <submittedName>
        <fullName evidence="4">TPR-like protein</fullName>
    </submittedName>
</protein>
<dbReference type="SUPFAM" id="SSF48439">
    <property type="entry name" value="Protein prenylyltransferase"/>
    <property type="match status" value="1"/>
</dbReference>
<keyword evidence="2 3" id="KW-0802">TPR repeat</keyword>
<dbReference type="SMART" id="SM00028">
    <property type="entry name" value="TPR"/>
    <property type="match status" value="17"/>
</dbReference>
<feature type="repeat" description="TPR" evidence="3">
    <location>
        <begin position="698"/>
        <end position="731"/>
    </location>
</feature>
<dbReference type="Gene3D" id="1.25.40.10">
    <property type="entry name" value="Tetratricopeptide repeat domain"/>
    <property type="match status" value="4"/>
</dbReference>
<proteinExistence type="predicted"/>
<dbReference type="Pfam" id="PF13432">
    <property type="entry name" value="TPR_16"/>
    <property type="match status" value="4"/>
</dbReference>
<reference evidence="4 5" key="1">
    <citation type="journal article" date="2015" name="Genome Biol. Evol.">
        <title>Phylogenomic analyses indicate that early fungi evolved digesting cell walls of algal ancestors of land plants.</title>
        <authorList>
            <person name="Chang Y."/>
            <person name="Wang S."/>
            <person name="Sekimoto S."/>
            <person name="Aerts A.L."/>
            <person name="Choi C."/>
            <person name="Clum A."/>
            <person name="LaButti K.M."/>
            <person name="Lindquist E.A."/>
            <person name="Yee Ngan C."/>
            <person name="Ohm R.A."/>
            <person name="Salamov A.A."/>
            <person name="Grigoriev I.V."/>
            <person name="Spatafora J.W."/>
            <person name="Berbee M.L."/>
        </authorList>
    </citation>
    <scope>NUCLEOTIDE SEQUENCE [LARGE SCALE GENOMIC DNA]</scope>
    <source>
        <strain evidence="4 5">JEL478</strain>
    </source>
</reference>
<dbReference type="STRING" id="1344416.A0A139A9I2"/>
<dbReference type="OMA" id="YDEAYIH"/>
<dbReference type="InterPro" id="IPR011990">
    <property type="entry name" value="TPR-like_helical_dom_sf"/>
</dbReference>
<dbReference type="EMBL" id="KQ965778">
    <property type="protein sequence ID" value="KXS13426.1"/>
    <property type="molecule type" value="Genomic_DNA"/>
</dbReference>
<name>A0A139A9I2_GONPJ</name>
<accession>A0A139A9I2</accession>
<evidence type="ECO:0000256" key="1">
    <source>
        <dbReference type="ARBA" id="ARBA00022737"/>
    </source>
</evidence>
<dbReference type="SUPFAM" id="SSF48452">
    <property type="entry name" value="TPR-like"/>
    <property type="match status" value="2"/>
</dbReference>
<feature type="repeat" description="TPR" evidence="3">
    <location>
        <begin position="800"/>
        <end position="833"/>
    </location>
</feature>
<evidence type="ECO:0000256" key="3">
    <source>
        <dbReference type="PROSITE-ProRule" id="PRU00339"/>
    </source>
</evidence>